<accession>A0AAD5P7J9</accession>
<sequence>MPATAYNKSREITGSDRYIARYLSKSLSSILIAYLAFIRPLECLFYKELYGTNARITASEYLFIANGEPCPCRSIF</sequence>
<evidence type="ECO:0000313" key="1">
    <source>
        <dbReference type="EMBL" id="KAI9245539.1"/>
    </source>
</evidence>
<protein>
    <submittedName>
        <fullName evidence="1">Uncharacterized protein</fullName>
    </submittedName>
</protein>
<comment type="caution">
    <text evidence="1">The sequence shown here is derived from an EMBL/GenBank/DDBJ whole genome shotgun (WGS) entry which is preliminary data.</text>
</comment>
<gene>
    <name evidence="1" type="ORF">BDA99DRAFT_565858</name>
</gene>
<keyword evidence="2" id="KW-1185">Reference proteome</keyword>
<evidence type="ECO:0000313" key="2">
    <source>
        <dbReference type="Proteomes" id="UP001209540"/>
    </source>
</evidence>
<proteinExistence type="predicted"/>
<reference evidence="1" key="2">
    <citation type="submission" date="2023-02" db="EMBL/GenBank/DDBJ databases">
        <authorList>
            <consortium name="DOE Joint Genome Institute"/>
            <person name="Mondo S.J."/>
            <person name="Chang Y."/>
            <person name="Wang Y."/>
            <person name="Ahrendt S."/>
            <person name="Andreopoulos W."/>
            <person name="Barry K."/>
            <person name="Beard J."/>
            <person name="Benny G.L."/>
            <person name="Blankenship S."/>
            <person name="Bonito G."/>
            <person name="Cuomo C."/>
            <person name="Desiro A."/>
            <person name="Gervers K.A."/>
            <person name="Hundley H."/>
            <person name="Kuo A."/>
            <person name="LaButti K."/>
            <person name="Lang B.F."/>
            <person name="Lipzen A."/>
            <person name="O'Donnell K."/>
            <person name="Pangilinan J."/>
            <person name="Reynolds N."/>
            <person name="Sandor L."/>
            <person name="Smith M.W."/>
            <person name="Tsang A."/>
            <person name="Grigoriev I.V."/>
            <person name="Stajich J.E."/>
            <person name="Spatafora J.W."/>
        </authorList>
    </citation>
    <scope>NUCLEOTIDE SEQUENCE</scope>
    <source>
        <strain evidence="1">RSA 2281</strain>
    </source>
</reference>
<dbReference type="AlphaFoldDB" id="A0AAD5P7J9"/>
<dbReference type="Proteomes" id="UP001209540">
    <property type="component" value="Unassembled WGS sequence"/>
</dbReference>
<reference evidence="1" key="1">
    <citation type="journal article" date="2022" name="IScience">
        <title>Evolution of zygomycete secretomes and the origins of terrestrial fungal ecologies.</title>
        <authorList>
            <person name="Chang Y."/>
            <person name="Wang Y."/>
            <person name="Mondo S."/>
            <person name="Ahrendt S."/>
            <person name="Andreopoulos W."/>
            <person name="Barry K."/>
            <person name="Beard J."/>
            <person name="Benny G.L."/>
            <person name="Blankenship S."/>
            <person name="Bonito G."/>
            <person name="Cuomo C."/>
            <person name="Desiro A."/>
            <person name="Gervers K.A."/>
            <person name="Hundley H."/>
            <person name="Kuo A."/>
            <person name="LaButti K."/>
            <person name="Lang B.F."/>
            <person name="Lipzen A."/>
            <person name="O'Donnell K."/>
            <person name="Pangilinan J."/>
            <person name="Reynolds N."/>
            <person name="Sandor L."/>
            <person name="Smith M.E."/>
            <person name="Tsang A."/>
            <person name="Grigoriev I.V."/>
            <person name="Stajich J.E."/>
            <person name="Spatafora J.W."/>
        </authorList>
    </citation>
    <scope>NUCLEOTIDE SEQUENCE</scope>
    <source>
        <strain evidence="1">RSA 2281</strain>
    </source>
</reference>
<organism evidence="1 2">
    <name type="scientific">Phascolomyces articulosus</name>
    <dbReference type="NCBI Taxonomy" id="60185"/>
    <lineage>
        <taxon>Eukaryota</taxon>
        <taxon>Fungi</taxon>
        <taxon>Fungi incertae sedis</taxon>
        <taxon>Mucoromycota</taxon>
        <taxon>Mucoromycotina</taxon>
        <taxon>Mucoromycetes</taxon>
        <taxon>Mucorales</taxon>
        <taxon>Lichtheimiaceae</taxon>
        <taxon>Phascolomyces</taxon>
    </lineage>
</organism>
<dbReference type="EMBL" id="JAIXMP010000051">
    <property type="protein sequence ID" value="KAI9245539.1"/>
    <property type="molecule type" value="Genomic_DNA"/>
</dbReference>
<name>A0AAD5P7J9_9FUNG</name>